<name>A0A7R8UMC5_HERIL</name>
<dbReference type="Proteomes" id="UP000594454">
    <property type="component" value="Chromosome 2"/>
</dbReference>
<keyword evidence="2" id="KW-1185">Reference proteome</keyword>
<accession>A0A7R8UMC5</accession>
<gene>
    <name evidence="1" type="ORF">HERILL_LOCUS6474</name>
</gene>
<dbReference type="EMBL" id="LR899010">
    <property type="protein sequence ID" value="CAD7083518.1"/>
    <property type="molecule type" value="Genomic_DNA"/>
</dbReference>
<dbReference type="InParanoid" id="A0A7R8UMC5"/>
<evidence type="ECO:0000313" key="2">
    <source>
        <dbReference type="Proteomes" id="UP000594454"/>
    </source>
</evidence>
<reference evidence="1 2" key="1">
    <citation type="submission" date="2020-11" db="EMBL/GenBank/DDBJ databases">
        <authorList>
            <person name="Wallbank WR R."/>
            <person name="Pardo Diaz C."/>
            <person name="Kozak K."/>
            <person name="Martin S."/>
            <person name="Jiggins C."/>
            <person name="Moest M."/>
            <person name="Warren A I."/>
            <person name="Generalovic N T."/>
            <person name="Byers J.R.P. K."/>
            <person name="Montejo-Kovacevich G."/>
            <person name="Yen C E."/>
        </authorList>
    </citation>
    <scope>NUCLEOTIDE SEQUENCE [LARGE SCALE GENOMIC DNA]</scope>
</reference>
<sequence length="81" mass="8922">MRCVDGLTRLINVVRVDGPQVEIPPESLVCGTTQGPGVGNPINCLSSHWGFSRKSYLPEPVVEFAQIDILQKVKLPKMYAQ</sequence>
<organism evidence="1 2">
    <name type="scientific">Hermetia illucens</name>
    <name type="common">Black soldier fly</name>
    <dbReference type="NCBI Taxonomy" id="343691"/>
    <lineage>
        <taxon>Eukaryota</taxon>
        <taxon>Metazoa</taxon>
        <taxon>Ecdysozoa</taxon>
        <taxon>Arthropoda</taxon>
        <taxon>Hexapoda</taxon>
        <taxon>Insecta</taxon>
        <taxon>Pterygota</taxon>
        <taxon>Neoptera</taxon>
        <taxon>Endopterygota</taxon>
        <taxon>Diptera</taxon>
        <taxon>Brachycera</taxon>
        <taxon>Stratiomyomorpha</taxon>
        <taxon>Stratiomyidae</taxon>
        <taxon>Hermetiinae</taxon>
        <taxon>Hermetia</taxon>
    </lineage>
</organism>
<evidence type="ECO:0000313" key="1">
    <source>
        <dbReference type="EMBL" id="CAD7083518.1"/>
    </source>
</evidence>
<protein>
    <submittedName>
        <fullName evidence="1">Uncharacterized protein</fullName>
    </submittedName>
</protein>
<dbReference type="AlphaFoldDB" id="A0A7R8UMC5"/>
<proteinExistence type="predicted"/>